<dbReference type="InterPro" id="IPR027304">
    <property type="entry name" value="Trigger_fact/SurA_dom_sf"/>
</dbReference>
<dbReference type="Gene3D" id="1.10.8.1040">
    <property type="match status" value="1"/>
</dbReference>
<reference evidence="3 4" key="1">
    <citation type="submission" date="2016-11" db="EMBL/GenBank/DDBJ databases">
        <authorList>
            <person name="Jaros S."/>
            <person name="Januszkiewicz K."/>
            <person name="Wedrychowicz H."/>
        </authorList>
    </citation>
    <scope>NUCLEOTIDE SEQUENCE [LARGE SCALE GENOMIC DNA]</scope>
    <source>
        <strain evidence="3 4">DSM 21120</strain>
    </source>
</reference>
<dbReference type="InterPro" id="IPR046357">
    <property type="entry name" value="PPIase_dom_sf"/>
</dbReference>
<dbReference type="Pfam" id="PF00639">
    <property type="entry name" value="Rotamase"/>
    <property type="match status" value="1"/>
</dbReference>
<proteinExistence type="predicted"/>
<dbReference type="Gene3D" id="3.10.50.40">
    <property type="match status" value="1"/>
</dbReference>
<dbReference type="PANTHER" id="PTHR47245:SF2">
    <property type="entry name" value="PEPTIDYL-PROLYL CIS-TRANS ISOMERASE HP_0175-RELATED"/>
    <property type="match status" value="1"/>
</dbReference>
<dbReference type="AlphaFoldDB" id="A0A1M5NSI2"/>
<name>A0A1M5NSI2_9FIRM</name>
<accession>A0A1M5NSI2</accession>
<keyword evidence="4" id="KW-1185">Reference proteome</keyword>
<dbReference type="InterPro" id="IPR050245">
    <property type="entry name" value="PrsA_foldase"/>
</dbReference>
<dbReference type="GO" id="GO:0003755">
    <property type="term" value="F:peptidyl-prolyl cis-trans isomerase activity"/>
    <property type="evidence" value="ECO:0007669"/>
    <property type="project" value="UniProtKB-KW"/>
</dbReference>
<dbReference type="PROSITE" id="PS50198">
    <property type="entry name" value="PPIC_PPIASE_2"/>
    <property type="match status" value="1"/>
</dbReference>
<dbReference type="PROSITE" id="PS01096">
    <property type="entry name" value="PPIC_PPIASE_1"/>
    <property type="match status" value="1"/>
</dbReference>
<dbReference type="InterPro" id="IPR000297">
    <property type="entry name" value="PPIase_PpiC"/>
</dbReference>
<dbReference type="InterPro" id="IPR023058">
    <property type="entry name" value="PPIase_PpiC_CS"/>
</dbReference>
<evidence type="ECO:0000313" key="3">
    <source>
        <dbReference type="EMBL" id="SHG92511.1"/>
    </source>
</evidence>
<dbReference type="Proteomes" id="UP000184032">
    <property type="component" value="Unassembled WGS sequence"/>
</dbReference>
<protein>
    <submittedName>
        <fullName evidence="3">Peptidyl-prolyl cis-trans isomerase C</fullName>
    </submittedName>
</protein>
<dbReference type="SUPFAM" id="SSF54534">
    <property type="entry name" value="FKBP-like"/>
    <property type="match status" value="1"/>
</dbReference>
<dbReference type="OrthoDB" id="14196at2"/>
<organism evidence="3 4">
    <name type="scientific">Anaerosphaera aminiphila DSM 21120</name>
    <dbReference type="NCBI Taxonomy" id="1120995"/>
    <lineage>
        <taxon>Bacteria</taxon>
        <taxon>Bacillati</taxon>
        <taxon>Bacillota</taxon>
        <taxon>Tissierellia</taxon>
        <taxon>Tissierellales</taxon>
        <taxon>Peptoniphilaceae</taxon>
        <taxon>Anaerosphaera</taxon>
    </lineage>
</organism>
<feature type="domain" description="PpiC" evidence="2">
    <location>
        <begin position="113"/>
        <end position="202"/>
    </location>
</feature>
<keyword evidence="1" id="KW-0697">Rotamase</keyword>
<dbReference type="STRING" id="1120995.SAMN02745245_00054"/>
<gene>
    <name evidence="3" type="ORF">SAMN02745245_00054</name>
</gene>
<sequence length="252" mass="28965">MEKKVLATVSDREITLEDYNFFLESLNPQVRAYFSQGGKEKEILDELIYQELLYLDAVENKFDKNEEFINVLDKTKSSLLKTYALGKLLEGIEVSEEEIEEFYNTNVESFNTPKSVNASHILVEIEDLAKEILEKIKNDENFEELAVEFSTCPSKEKGGNLGTFYPGQMVPEFDQAVFSMGVDEISDVVKTQFGFHIIKVNETQDAHKQNLDEVRETVENEVKRSKEQKAYLNKVEELSKKYNVEVKSETGN</sequence>
<evidence type="ECO:0000259" key="2">
    <source>
        <dbReference type="PROSITE" id="PS50198"/>
    </source>
</evidence>
<dbReference type="EMBL" id="FQXI01000001">
    <property type="protein sequence ID" value="SHG92511.1"/>
    <property type="molecule type" value="Genomic_DNA"/>
</dbReference>
<evidence type="ECO:0000256" key="1">
    <source>
        <dbReference type="PROSITE-ProRule" id="PRU00278"/>
    </source>
</evidence>
<dbReference type="PANTHER" id="PTHR47245">
    <property type="entry name" value="PEPTIDYLPROLYL ISOMERASE"/>
    <property type="match status" value="1"/>
</dbReference>
<dbReference type="SUPFAM" id="SSF109998">
    <property type="entry name" value="Triger factor/SurA peptide-binding domain-like"/>
    <property type="match status" value="1"/>
</dbReference>
<evidence type="ECO:0000313" key="4">
    <source>
        <dbReference type="Proteomes" id="UP000184032"/>
    </source>
</evidence>
<dbReference type="RefSeq" id="WP_073182693.1">
    <property type="nucleotide sequence ID" value="NZ_FQXI01000001.1"/>
</dbReference>
<keyword evidence="1 3" id="KW-0413">Isomerase</keyword>